<dbReference type="GO" id="GO:0016973">
    <property type="term" value="P:poly(A)+ mRNA export from nucleus"/>
    <property type="evidence" value="ECO:0007669"/>
    <property type="project" value="InterPro"/>
</dbReference>
<dbReference type="GO" id="GO:0005737">
    <property type="term" value="C:cytoplasm"/>
    <property type="evidence" value="ECO:0007669"/>
    <property type="project" value="TreeGrafter"/>
</dbReference>
<dbReference type="InterPro" id="IPR012476">
    <property type="entry name" value="GLE1"/>
</dbReference>
<evidence type="ECO:0000256" key="2">
    <source>
        <dbReference type="ARBA" id="ARBA00011056"/>
    </source>
</evidence>
<evidence type="ECO:0000256" key="11">
    <source>
        <dbReference type="SAM" id="MobiDB-lite"/>
    </source>
</evidence>
<feature type="compositionally biased region" description="Acidic residues" evidence="11">
    <location>
        <begin position="29"/>
        <end position="38"/>
    </location>
</feature>
<feature type="compositionally biased region" description="Low complexity" evidence="11">
    <location>
        <begin position="1"/>
        <end position="19"/>
    </location>
</feature>
<dbReference type="GO" id="GO:0044614">
    <property type="term" value="C:nuclear pore cytoplasmic filaments"/>
    <property type="evidence" value="ECO:0007669"/>
    <property type="project" value="TreeGrafter"/>
</dbReference>
<keyword evidence="7" id="KW-0906">Nuclear pore complex</keyword>
<dbReference type="GeneID" id="38781224"/>
<dbReference type="RefSeq" id="XP_027615220.1">
    <property type="nucleotide sequence ID" value="XM_027759419.1"/>
</dbReference>
<dbReference type="GO" id="GO:0015031">
    <property type="term" value="P:protein transport"/>
    <property type="evidence" value="ECO:0007669"/>
    <property type="project" value="UniProtKB-KW"/>
</dbReference>
<dbReference type="GO" id="GO:0000822">
    <property type="term" value="F:inositol hexakisphosphate binding"/>
    <property type="evidence" value="ECO:0007669"/>
    <property type="project" value="TreeGrafter"/>
</dbReference>
<evidence type="ECO:0000256" key="9">
    <source>
        <dbReference type="ARBA" id="ARBA00026227"/>
    </source>
</evidence>
<comment type="subcellular location">
    <subcellularLocation>
        <location evidence="1">Nucleus</location>
        <location evidence="1">Nuclear pore complex</location>
    </subcellularLocation>
</comment>
<accession>A0A401GQ10</accession>
<keyword evidence="13" id="KW-1185">Reference proteome</keyword>
<proteinExistence type="inferred from homology"/>
<keyword evidence="6" id="KW-0811">Translocation</keyword>
<dbReference type="EMBL" id="BFAD01000006">
    <property type="protein sequence ID" value="GBE84307.1"/>
    <property type="molecule type" value="Genomic_DNA"/>
</dbReference>
<keyword evidence="8" id="KW-0539">Nucleus</keyword>
<feature type="region of interest" description="Disordered" evidence="11">
    <location>
        <begin position="198"/>
        <end position="260"/>
    </location>
</feature>
<name>A0A401GQ10_9APHY</name>
<sequence length="565" mass="65022">MRFSVPRSTSPSPVRSYYRGQSTFGVPDSSDDEFDSSDTESVHSSSTDSFCYASESEVPPPPPRPKREGRTLAEQHYIEDTLAAIRLRVTHHDPYEEWEKETKRDAFRSARQEHAKNRIQRHQDRNKAHAEEAKRRAVLHKKQMEEVQAQLSALNMQREAQEKNLKAQWSERNRQLWVKIEAVIKIEEDMVKAKLEAEKRKKEEAERKRKEEEDRKRREAEAAAEKARLQKEKEEQERRQAEEDRKREEEEFLRRAEGSAQEEAELAERIQLGITTARDDWARGRELLKTLKAGAMKIVKMNPNLKAQWNAGRRELTAKFGQLTTDSDSINAIGDQIIVIVIGNPPHETPVYYALLSSLSKALLQQAEMEVAVEKRSAKPLAEIAVRMMLYFDGFPDVFWAKLCQYAGNWVVPFPLPFIDYDGMPLEGDERAKAQGRRPDETVAEFIARVSGIMRVFFHILCTTPENALDTVYRLPRYWAYFARMLQQPKLLESPIAPELMLVALDVGDTMPRDMWGQQWVKMLEVLYEGVTVGLNGVKIGGQTPEGIAGRVRVQNEVERLMAAM</sequence>
<keyword evidence="5" id="KW-0653">Protein transport</keyword>
<dbReference type="OrthoDB" id="420884at2759"/>
<dbReference type="Gene3D" id="1.25.40.510">
    <property type="entry name" value="GLE1-like"/>
    <property type="match status" value="1"/>
</dbReference>
<evidence type="ECO:0000256" key="8">
    <source>
        <dbReference type="ARBA" id="ARBA00023242"/>
    </source>
</evidence>
<evidence type="ECO:0000256" key="1">
    <source>
        <dbReference type="ARBA" id="ARBA00004567"/>
    </source>
</evidence>
<evidence type="ECO:0000256" key="6">
    <source>
        <dbReference type="ARBA" id="ARBA00023010"/>
    </source>
</evidence>
<evidence type="ECO:0000256" key="7">
    <source>
        <dbReference type="ARBA" id="ARBA00023132"/>
    </source>
</evidence>
<evidence type="ECO:0000256" key="10">
    <source>
        <dbReference type="ARBA" id="ARBA00029983"/>
    </source>
</evidence>
<evidence type="ECO:0000313" key="12">
    <source>
        <dbReference type="EMBL" id="GBE84307.1"/>
    </source>
</evidence>
<keyword evidence="3" id="KW-0813">Transport</keyword>
<comment type="similarity">
    <text evidence="2">Belongs to the GLE1 family.</text>
</comment>
<evidence type="ECO:0000256" key="5">
    <source>
        <dbReference type="ARBA" id="ARBA00022927"/>
    </source>
</evidence>
<dbReference type="GO" id="GO:0005543">
    <property type="term" value="F:phospholipid binding"/>
    <property type="evidence" value="ECO:0007669"/>
    <property type="project" value="TreeGrafter"/>
</dbReference>
<feature type="compositionally biased region" description="Basic and acidic residues" evidence="11">
    <location>
        <begin position="65"/>
        <end position="74"/>
    </location>
</feature>
<comment type="caution">
    <text evidence="12">The sequence shown here is derived from an EMBL/GenBank/DDBJ whole genome shotgun (WGS) entry which is preliminary data.</text>
</comment>
<feature type="compositionally biased region" description="Basic and acidic residues" evidence="11">
    <location>
        <begin position="198"/>
        <end position="257"/>
    </location>
</feature>
<organism evidence="12 13">
    <name type="scientific">Sparassis crispa</name>
    <dbReference type="NCBI Taxonomy" id="139825"/>
    <lineage>
        <taxon>Eukaryota</taxon>
        <taxon>Fungi</taxon>
        <taxon>Dikarya</taxon>
        <taxon>Basidiomycota</taxon>
        <taxon>Agaricomycotina</taxon>
        <taxon>Agaricomycetes</taxon>
        <taxon>Polyporales</taxon>
        <taxon>Sparassidaceae</taxon>
        <taxon>Sparassis</taxon>
    </lineage>
</organism>
<evidence type="ECO:0000313" key="13">
    <source>
        <dbReference type="Proteomes" id="UP000287166"/>
    </source>
</evidence>
<dbReference type="Proteomes" id="UP000287166">
    <property type="component" value="Unassembled WGS sequence"/>
</dbReference>
<evidence type="ECO:0000256" key="3">
    <source>
        <dbReference type="ARBA" id="ARBA00022448"/>
    </source>
</evidence>
<dbReference type="GO" id="GO:0031369">
    <property type="term" value="F:translation initiation factor binding"/>
    <property type="evidence" value="ECO:0007669"/>
    <property type="project" value="TreeGrafter"/>
</dbReference>
<feature type="region of interest" description="Disordered" evidence="11">
    <location>
        <begin position="1"/>
        <end position="74"/>
    </location>
</feature>
<dbReference type="InterPro" id="IPR038506">
    <property type="entry name" value="GLE1-like_sf"/>
</dbReference>
<feature type="region of interest" description="Disordered" evidence="11">
    <location>
        <begin position="97"/>
        <end position="133"/>
    </location>
</feature>
<dbReference type="STRING" id="139825.A0A401GQ10"/>
<dbReference type="Pfam" id="PF07817">
    <property type="entry name" value="GLE1"/>
    <property type="match status" value="1"/>
</dbReference>
<dbReference type="InParanoid" id="A0A401GQ10"/>
<keyword evidence="4" id="KW-0509">mRNA transport</keyword>
<evidence type="ECO:0000256" key="4">
    <source>
        <dbReference type="ARBA" id="ARBA00022816"/>
    </source>
</evidence>
<dbReference type="PANTHER" id="PTHR12960">
    <property type="entry name" value="GLE-1-RELATED"/>
    <property type="match status" value="1"/>
</dbReference>
<protein>
    <recommendedName>
        <fullName evidence="9">mRNA export factor GLE1</fullName>
    </recommendedName>
    <alternativeName>
        <fullName evidence="10">Nucleoporin GLE1</fullName>
    </alternativeName>
</protein>
<gene>
    <name evidence="12" type="ORF">SCP_0602850</name>
</gene>
<dbReference type="AlphaFoldDB" id="A0A401GQ10"/>
<reference evidence="12 13" key="1">
    <citation type="journal article" date="2018" name="Sci. Rep.">
        <title>Genome sequence of the cauliflower mushroom Sparassis crispa (Hanabiratake) and its association with beneficial usage.</title>
        <authorList>
            <person name="Kiyama R."/>
            <person name="Furutani Y."/>
            <person name="Kawaguchi K."/>
            <person name="Nakanishi T."/>
        </authorList>
    </citation>
    <scope>NUCLEOTIDE SEQUENCE [LARGE SCALE GENOMIC DNA]</scope>
</reference>
<dbReference type="PANTHER" id="PTHR12960:SF0">
    <property type="entry name" value="MRNA EXPORT FACTOR GLE1"/>
    <property type="match status" value="1"/>
</dbReference>